<keyword evidence="1" id="KW-1133">Transmembrane helix</keyword>
<dbReference type="Proteomes" id="UP001518680">
    <property type="component" value="Unassembled WGS sequence"/>
</dbReference>
<accession>A0ABS1Y5F7</accession>
<feature type="transmembrane region" description="Helical" evidence="1">
    <location>
        <begin position="218"/>
        <end position="238"/>
    </location>
</feature>
<keyword evidence="3" id="KW-1185">Reference proteome</keyword>
<evidence type="ECO:0000313" key="2">
    <source>
        <dbReference type="EMBL" id="MBM0243628.1"/>
    </source>
</evidence>
<organism evidence="2 3">
    <name type="scientific">Corynebacterium macginleyi</name>
    <dbReference type="NCBI Taxonomy" id="38290"/>
    <lineage>
        <taxon>Bacteria</taxon>
        <taxon>Bacillati</taxon>
        <taxon>Actinomycetota</taxon>
        <taxon>Actinomycetes</taxon>
        <taxon>Mycobacteriales</taxon>
        <taxon>Corynebacteriaceae</taxon>
        <taxon>Corynebacterium</taxon>
    </lineage>
</organism>
<protein>
    <submittedName>
        <fullName evidence="2">ABC transporter permease</fullName>
    </submittedName>
</protein>
<feature type="transmembrane region" description="Helical" evidence="1">
    <location>
        <begin position="91"/>
        <end position="117"/>
    </location>
</feature>
<sequence length="245" mass="26283">MNTFVSEFRKAFSLRSTWGYLALITVGLTAANVLLGLSRNDESAFQSSDASIGAIFAVVIMIFSSATLAGGDLDKGTVAWSYLSSNRRLKVFSSQIIVITGANVTAAGLAGVLGMVINGALGNSYDFSSFVHYPENAVFLFTFVEYIVYTLFAVGLAYILRSGTVAAMLLIIEYFVIESVLSFMDTGWAKIILQFLPDANLRTFFQGQDAVGLMTPQWVSGVIVLVMVVAVLGAAAGVQRHRAVV</sequence>
<feature type="transmembrane region" description="Helical" evidence="1">
    <location>
        <begin position="18"/>
        <end position="38"/>
    </location>
</feature>
<gene>
    <name evidence="2" type="ORF">GWO63_004945</name>
</gene>
<dbReference type="GeneID" id="92745908"/>
<keyword evidence="1" id="KW-0472">Membrane</keyword>
<keyword evidence="1" id="KW-0812">Transmembrane</keyword>
<evidence type="ECO:0000256" key="1">
    <source>
        <dbReference type="SAM" id="Phobius"/>
    </source>
</evidence>
<proteinExistence type="predicted"/>
<feature type="transmembrane region" description="Helical" evidence="1">
    <location>
        <begin position="165"/>
        <end position="184"/>
    </location>
</feature>
<dbReference type="EMBL" id="JAACBX020000001">
    <property type="protein sequence ID" value="MBM0243628.1"/>
    <property type="molecule type" value="Genomic_DNA"/>
</dbReference>
<comment type="caution">
    <text evidence="2">The sequence shown here is derived from an EMBL/GenBank/DDBJ whole genome shotgun (WGS) entry which is preliminary data.</text>
</comment>
<name>A0ABS1Y5F7_9CORY</name>
<feature type="transmembrane region" description="Helical" evidence="1">
    <location>
        <begin position="50"/>
        <end position="70"/>
    </location>
</feature>
<feature type="transmembrane region" description="Helical" evidence="1">
    <location>
        <begin position="137"/>
        <end position="158"/>
    </location>
</feature>
<dbReference type="RefSeq" id="WP_121910878.1">
    <property type="nucleotide sequence ID" value="NZ_CP068292.1"/>
</dbReference>
<evidence type="ECO:0000313" key="3">
    <source>
        <dbReference type="Proteomes" id="UP001518680"/>
    </source>
</evidence>
<reference evidence="2 3" key="1">
    <citation type="submission" date="2021-01" db="EMBL/GenBank/DDBJ databases">
        <title>Complete genome sequences of Corynebacterium macginleyi strains isolated from infectious keratitis.</title>
        <authorList>
            <person name="Sagerfors S."/>
            <person name="Poehlein A."/>
            <person name="Soderquist B."/>
            <person name="Bruggemann H."/>
        </authorList>
    </citation>
    <scope>NUCLEOTIDE SEQUENCE [LARGE SCALE GENOMIC DNA]</scope>
    <source>
        <strain evidence="2 3">12T220</strain>
    </source>
</reference>